<proteinExistence type="predicted"/>
<reference evidence="1" key="1">
    <citation type="submission" date="2023-03" db="EMBL/GenBank/DDBJ databases">
        <title>Massive genome expansion in bonnet fungi (Mycena s.s.) driven by repeated elements and novel gene families across ecological guilds.</title>
        <authorList>
            <consortium name="Lawrence Berkeley National Laboratory"/>
            <person name="Harder C.B."/>
            <person name="Miyauchi S."/>
            <person name="Viragh M."/>
            <person name="Kuo A."/>
            <person name="Thoen E."/>
            <person name="Andreopoulos B."/>
            <person name="Lu D."/>
            <person name="Skrede I."/>
            <person name="Drula E."/>
            <person name="Henrissat B."/>
            <person name="Morin E."/>
            <person name="Kohler A."/>
            <person name="Barry K."/>
            <person name="LaButti K."/>
            <person name="Morin E."/>
            <person name="Salamov A."/>
            <person name="Lipzen A."/>
            <person name="Mereny Z."/>
            <person name="Hegedus B."/>
            <person name="Baldrian P."/>
            <person name="Stursova M."/>
            <person name="Weitz H."/>
            <person name="Taylor A."/>
            <person name="Grigoriev I.V."/>
            <person name="Nagy L.G."/>
            <person name="Martin F."/>
            <person name="Kauserud H."/>
        </authorList>
    </citation>
    <scope>NUCLEOTIDE SEQUENCE</scope>
    <source>
        <strain evidence="1">CBHHK067</strain>
    </source>
</reference>
<dbReference type="Proteomes" id="UP001221757">
    <property type="component" value="Unassembled WGS sequence"/>
</dbReference>
<dbReference type="EMBL" id="JARKIE010000091">
    <property type="protein sequence ID" value="KAJ7687039.1"/>
    <property type="molecule type" value="Genomic_DNA"/>
</dbReference>
<comment type="caution">
    <text evidence="1">The sequence shown here is derived from an EMBL/GenBank/DDBJ whole genome shotgun (WGS) entry which is preliminary data.</text>
</comment>
<evidence type="ECO:0000313" key="1">
    <source>
        <dbReference type="EMBL" id="KAJ7687039.1"/>
    </source>
</evidence>
<evidence type="ECO:0008006" key="3">
    <source>
        <dbReference type="Google" id="ProtNLM"/>
    </source>
</evidence>
<dbReference type="AlphaFoldDB" id="A0AAD7GBT2"/>
<protein>
    <recommendedName>
        <fullName evidence="3">HNH nuclease domain-containing protein</fullName>
    </recommendedName>
</protein>
<sequence>MPAAKPCPLQSRDAADRNFDERGADVWTLLLDAETAAVVQTSQSKYKDALVGIRVLGHFLCDFWKNRHNLSIGGLRPYCQLICEINSCEATTGPTASPQEKAAGYQRLSDLGLWYRNHLMRVFRSNTGPVPGASASDHPSRPSLDAVRDAIVEKIKEADKTKKNVKQTALARDGFRCVVTGLHDDNLVTEFPDDFPPLVPTARTQGAHIFSESAQDGNKEVYAA</sequence>
<gene>
    <name evidence="1" type="ORF">B0H17DRAFT_1302369</name>
</gene>
<name>A0AAD7GBT2_MYCRO</name>
<accession>A0AAD7GBT2</accession>
<evidence type="ECO:0000313" key="2">
    <source>
        <dbReference type="Proteomes" id="UP001221757"/>
    </source>
</evidence>
<organism evidence="1 2">
    <name type="scientific">Mycena rosella</name>
    <name type="common">Pink bonnet</name>
    <name type="synonym">Agaricus rosellus</name>
    <dbReference type="NCBI Taxonomy" id="1033263"/>
    <lineage>
        <taxon>Eukaryota</taxon>
        <taxon>Fungi</taxon>
        <taxon>Dikarya</taxon>
        <taxon>Basidiomycota</taxon>
        <taxon>Agaricomycotina</taxon>
        <taxon>Agaricomycetes</taxon>
        <taxon>Agaricomycetidae</taxon>
        <taxon>Agaricales</taxon>
        <taxon>Marasmiineae</taxon>
        <taxon>Mycenaceae</taxon>
        <taxon>Mycena</taxon>
    </lineage>
</organism>
<keyword evidence="2" id="KW-1185">Reference proteome</keyword>